<feature type="compositionally biased region" description="Polar residues" evidence="1">
    <location>
        <begin position="192"/>
        <end position="201"/>
    </location>
</feature>
<dbReference type="GO" id="GO:0035303">
    <property type="term" value="P:regulation of dephosphorylation"/>
    <property type="evidence" value="ECO:0007669"/>
    <property type="project" value="TreeGrafter"/>
</dbReference>
<feature type="region of interest" description="Disordered" evidence="1">
    <location>
        <begin position="383"/>
        <end position="448"/>
    </location>
</feature>
<feature type="region of interest" description="Disordered" evidence="1">
    <location>
        <begin position="272"/>
        <end position="334"/>
    </location>
</feature>
<name>A0A2S5BIG8_9BASI</name>
<evidence type="ECO:0008006" key="4">
    <source>
        <dbReference type="Google" id="ProtNLM"/>
    </source>
</evidence>
<feature type="compositionally biased region" description="Basic and acidic residues" evidence="1">
    <location>
        <begin position="399"/>
        <end position="448"/>
    </location>
</feature>
<feature type="compositionally biased region" description="Acidic residues" evidence="1">
    <location>
        <begin position="216"/>
        <end position="229"/>
    </location>
</feature>
<gene>
    <name evidence="2" type="ORF">BMF94_0165</name>
</gene>
<dbReference type="OrthoDB" id="10261753at2759"/>
<feature type="compositionally biased region" description="Low complexity" evidence="1">
    <location>
        <begin position="204"/>
        <end position="215"/>
    </location>
</feature>
<dbReference type="InterPro" id="IPR007304">
    <property type="entry name" value="TAP46-like"/>
</dbReference>
<dbReference type="PANTHER" id="PTHR10933:SF9">
    <property type="entry name" value="IMMUNOGLOBULIN-BINDING PROTEIN 1"/>
    <property type="match status" value="1"/>
</dbReference>
<dbReference type="AlphaFoldDB" id="A0A2S5BIG8"/>
<dbReference type="InterPro" id="IPR038511">
    <property type="entry name" value="TAP42/TAP46-like_sf"/>
</dbReference>
<dbReference type="Gene3D" id="1.25.40.540">
    <property type="entry name" value="TAP42-like family"/>
    <property type="match status" value="1"/>
</dbReference>
<feature type="region of interest" description="Disordered" evidence="1">
    <location>
        <begin position="168"/>
        <end position="229"/>
    </location>
</feature>
<dbReference type="GO" id="GO:0009966">
    <property type="term" value="P:regulation of signal transduction"/>
    <property type="evidence" value="ECO:0007669"/>
    <property type="project" value="InterPro"/>
</dbReference>
<evidence type="ECO:0000256" key="1">
    <source>
        <dbReference type="SAM" id="MobiDB-lite"/>
    </source>
</evidence>
<evidence type="ECO:0000313" key="3">
    <source>
        <dbReference type="Proteomes" id="UP000237144"/>
    </source>
</evidence>
<feature type="compositionally biased region" description="Basic and acidic residues" evidence="1">
    <location>
        <begin position="316"/>
        <end position="328"/>
    </location>
</feature>
<feature type="compositionally biased region" description="Low complexity" evidence="1">
    <location>
        <begin position="175"/>
        <end position="191"/>
    </location>
</feature>
<proteinExistence type="predicted"/>
<evidence type="ECO:0000313" key="2">
    <source>
        <dbReference type="EMBL" id="POY76576.1"/>
    </source>
</evidence>
<dbReference type="EMBL" id="PJQD01000002">
    <property type="protein sequence ID" value="POY76576.1"/>
    <property type="molecule type" value="Genomic_DNA"/>
</dbReference>
<comment type="caution">
    <text evidence="2">The sequence shown here is derived from an EMBL/GenBank/DDBJ whole genome shotgun (WGS) entry which is preliminary data.</text>
</comment>
<dbReference type="GO" id="GO:0005829">
    <property type="term" value="C:cytosol"/>
    <property type="evidence" value="ECO:0007669"/>
    <property type="project" value="TreeGrafter"/>
</dbReference>
<dbReference type="GO" id="GO:0051721">
    <property type="term" value="F:protein phosphatase 2A binding"/>
    <property type="evidence" value="ECO:0007669"/>
    <property type="project" value="TreeGrafter"/>
</dbReference>
<keyword evidence="3" id="KW-1185">Reference proteome</keyword>
<sequence>MDPAHESDLTLGQLLTRSLRNADKATTAPSPNDHAIQTLITATLADLTLCASLVAHLAVFSPNETLEDISTRDLRALLVPALEAQLCLLVRTKGGSERLAWLERAQTAFRKYLDSVERYEIVDTDRRKTLAGPKAGEVDPARRRAGKIAQFKMEREIKGTLEELRLRRKKRRFRGSATPTSTSDPSAGPSTLSTSNVSTASRLAPPTVSTAPATADSEDVDDFLSSDDDDAESVARPLLLNLLTLHYLRAHAELDSIDQEMEILRHGMRMSEIPSSRPTGATLKEIGGDAGGEKRDRRTSRGAAAGSDDEEDEEDKTWRLDTLPKEDGPVLSSDGKVLRPFTILPSNKGPLSTRLRLQSEVFRDGHRLPTMTIDEFLDQEQERGNVLQGGGPSTSDAVDQARRDEEAEKEDDTVRGYEEEEAGLRKAREWDDYRDSHRKGEGNMHNRG</sequence>
<dbReference type="STRING" id="741276.A0A2S5BIG8"/>
<dbReference type="PANTHER" id="PTHR10933">
    <property type="entry name" value="IMMUNOGLOBULIN-BINDING PROTEIN 1"/>
    <property type="match status" value="1"/>
</dbReference>
<organism evidence="2 3">
    <name type="scientific">Rhodotorula taiwanensis</name>
    <dbReference type="NCBI Taxonomy" id="741276"/>
    <lineage>
        <taxon>Eukaryota</taxon>
        <taxon>Fungi</taxon>
        <taxon>Dikarya</taxon>
        <taxon>Basidiomycota</taxon>
        <taxon>Pucciniomycotina</taxon>
        <taxon>Microbotryomycetes</taxon>
        <taxon>Sporidiobolales</taxon>
        <taxon>Sporidiobolaceae</taxon>
        <taxon>Rhodotorula</taxon>
    </lineage>
</organism>
<accession>A0A2S5BIG8</accession>
<dbReference type="Pfam" id="PF04177">
    <property type="entry name" value="TAP42"/>
    <property type="match status" value="1"/>
</dbReference>
<reference evidence="2 3" key="1">
    <citation type="journal article" date="2018" name="Front. Microbiol.">
        <title>Prospects for Fungal Bioremediation of Acidic Radioactive Waste Sites: Characterization and Genome Sequence of Rhodotorula taiwanensis MD1149.</title>
        <authorList>
            <person name="Tkavc R."/>
            <person name="Matrosova V.Y."/>
            <person name="Grichenko O.E."/>
            <person name="Gostincar C."/>
            <person name="Volpe R.P."/>
            <person name="Klimenkova P."/>
            <person name="Gaidamakova E.K."/>
            <person name="Zhou C.E."/>
            <person name="Stewart B.J."/>
            <person name="Lyman M.G."/>
            <person name="Malfatti S.A."/>
            <person name="Rubinfeld B."/>
            <person name="Courtot M."/>
            <person name="Singh J."/>
            <person name="Dalgard C.L."/>
            <person name="Hamilton T."/>
            <person name="Frey K.G."/>
            <person name="Gunde-Cimerman N."/>
            <person name="Dugan L."/>
            <person name="Daly M.J."/>
        </authorList>
    </citation>
    <scope>NUCLEOTIDE SEQUENCE [LARGE SCALE GENOMIC DNA]</scope>
    <source>
        <strain evidence="2 3">MD1149</strain>
    </source>
</reference>
<dbReference type="Proteomes" id="UP000237144">
    <property type="component" value="Unassembled WGS sequence"/>
</dbReference>
<protein>
    <recommendedName>
        <fullName evidence="4">TAP42-like protein</fullName>
    </recommendedName>
</protein>